<protein>
    <submittedName>
        <fullName evidence="2">Exportin-2</fullName>
    </submittedName>
</protein>
<sequence length="115" mass="13436">MTRSANLRLLTSKTTSQPIGAPSPTIPFRYQFKTNELLLDLKYCLDNFAKPLLEVFKRTAEFVDQAVGSGTVDVSVLKSYIKSQRFCCRIFYSLNFMELPEFFEDHMDEWMIEFK</sequence>
<evidence type="ECO:0000313" key="2">
    <source>
        <dbReference type="EMBL" id="KAK4415818.1"/>
    </source>
</evidence>
<dbReference type="GO" id="GO:0005049">
    <property type="term" value="F:nuclear export signal receptor activity"/>
    <property type="evidence" value="ECO:0007669"/>
    <property type="project" value="TreeGrafter"/>
</dbReference>
<evidence type="ECO:0000259" key="1">
    <source>
        <dbReference type="Pfam" id="PF08506"/>
    </source>
</evidence>
<dbReference type="GO" id="GO:0006606">
    <property type="term" value="P:protein import into nucleus"/>
    <property type="evidence" value="ECO:0007669"/>
    <property type="project" value="TreeGrafter"/>
</dbReference>
<dbReference type="GO" id="GO:0005829">
    <property type="term" value="C:cytosol"/>
    <property type="evidence" value="ECO:0007669"/>
    <property type="project" value="TreeGrafter"/>
</dbReference>
<dbReference type="InterPro" id="IPR011989">
    <property type="entry name" value="ARM-like"/>
</dbReference>
<feature type="domain" description="Exportin-2 central" evidence="1">
    <location>
        <begin position="28"/>
        <end position="114"/>
    </location>
</feature>
<comment type="caution">
    <text evidence="2">The sequence shown here is derived from an EMBL/GenBank/DDBJ whole genome shotgun (WGS) entry which is preliminary data.</text>
</comment>
<accession>A0AAE2CB85</accession>
<dbReference type="AlphaFoldDB" id="A0AAE2CB85"/>
<gene>
    <name evidence="2" type="ORF">Salat_2689200</name>
</gene>
<dbReference type="InterPro" id="IPR013713">
    <property type="entry name" value="XPO2_central"/>
</dbReference>
<name>A0AAE2CB85_9LAMI</name>
<evidence type="ECO:0000313" key="3">
    <source>
        <dbReference type="Proteomes" id="UP001293254"/>
    </source>
</evidence>
<reference evidence="2" key="1">
    <citation type="submission" date="2020-06" db="EMBL/GenBank/DDBJ databases">
        <authorList>
            <person name="Li T."/>
            <person name="Hu X."/>
            <person name="Zhang T."/>
            <person name="Song X."/>
            <person name="Zhang H."/>
            <person name="Dai N."/>
            <person name="Sheng W."/>
            <person name="Hou X."/>
            <person name="Wei L."/>
        </authorList>
    </citation>
    <scope>NUCLEOTIDE SEQUENCE</scope>
    <source>
        <strain evidence="2">3651</strain>
        <tissue evidence="2">Leaf</tissue>
    </source>
</reference>
<dbReference type="Pfam" id="PF08506">
    <property type="entry name" value="Cse1"/>
    <property type="match status" value="1"/>
</dbReference>
<dbReference type="Gene3D" id="1.25.10.10">
    <property type="entry name" value="Leucine-rich Repeat Variant"/>
    <property type="match status" value="1"/>
</dbReference>
<dbReference type="PANTHER" id="PTHR10997:SF8">
    <property type="entry name" value="EXPORTIN-2"/>
    <property type="match status" value="1"/>
</dbReference>
<dbReference type="GO" id="GO:0006611">
    <property type="term" value="P:protein export from nucleus"/>
    <property type="evidence" value="ECO:0007669"/>
    <property type="project" value="TreeGrafter"/>
</dbReference>
<dbReference type="GO" id="GO:0005635">
    <property type="term" value="C:nuclear envelope"/>
    <property type="evidence" value="ECO:0007669"/>
    <property type="project" value="TreeGrafter"/>
</dbReference>
<dbReference type="PANTHER" id="PTHR10997">
    <property type="entry name" value="IMPORTIN-7, 8, 11"/>
    <property type="match status" value="1"/>
</dbReference>
<dbReference type="EMBL" id="JACGWO010000011">
    <property type="protein sequence ID" value="KAK4415818.1"/>
    <property type="molecule type" value="Genomic_DNA"/>
</dbReference>
<dbReference type="Proteomes" id="UP001293254">
    <property type="component" value="Unassembled WGS sequence"/>
</dbReference>
<proteinExistence type="predicted"/>
<reference evidence="2" key="2">
    <citation type="journal article" date="2024" name="Plant">
        <title>Genomic evolution and insights into agronomic trait innovations of Sesamum species.</title>
        <authorList>
            <person name="Miao H."/>
            <person name="Wang L."/>
            <person name="Qu L."/>
            <person name="Liu H."/>
            <person name="Sun Y."/>
            <person name="Le M."/>
            <person name="Wang Q."/>
            <person name="Wei S."/>
            <person name="Zheng Y."/>
            <person name="Lin W."/>
            <person name="Duan Y."/>
            <person name="Cao H."/>
            <person name="Xiong S."/>
            <person name="Wang X."/>
            <person name="Wei L."/>
            <person name="Li C."/>
            <person name="Ma Q."/>
            <person name="Ju M."/>
            <person name="Zhao R."/>
            <person name="Li G."/>
            <person name="Mu C."/>
            <person name="Tian Q."/>
            <person name="Mei H."/>
            <person name="Zhang T."/>
            <person name="Gao T."/>
            <person name="Zhang H."/>
        </authorList>
    </citation>
    <scope>NUCLEOTIDE SEQUENCE</scope>
    <source>
        <strain evidence="2">3651</strain>
    </source>
</reference>
<organism evidence="2 3">
    <name type="scientific">Sesamum alatum</name>
    <dbReference type="NCBI Taxonomy" id="300844"/>
    <lineage>
        <taxon>Eukaryota</taxon>
        <taxon>Viridiplantae</taxon>
        <taxon>Streptophyta</taxon>
        <taxon>Embryophyta</taxon>
        <taxon>Tracheophyta</taxon>
        <taxon>Spermatophyta</taxon>
        <taxon>Magnoliopsida</taxon>
        <taxon>eudicotyledons</taxon>
        <taxon>Gunneridae</taxon>
        <taxon>Pentapetalae</taxon>
        <taxon>asterids</taxon>
        <taxon>lamiids</taxon>
        <taxon>Lamiales</taxon>
        <taxon>Pedaliaceae</taxon>
        <taxon>Sesamum</taxon>
    </lineage>
</organism>
<keyword evidence="3" id="KW-1185">Reference proteome</keyword>